<evidence type="ECO:0008006" key="4">
    <source>
        <dbReference type="Google" id="ProtNLM"/>
    </source>
</evidence>
<organism evidence="2 3">
    <name type="scientific">Hyphobacterium marinum</name>
    <dbReference type="NCBI Taxonomy" id="3116574"/>
    <lineage>
        <taxon>Bacteria</taxon>
        <taxon>Pseudomonadati</taxon>
        <taxon>Pseudomonadota</taxon>
        <taxon>Alphaproteobacteria</taxon>
        <taxon>Maricaulales</taxon>
        <taxon>Maricaulaceae</taxon>
        <taxon>Hyphobacterium</taxon>
    </lineage>
</organism>
<gene>
    <name evidence="2" type="ORF">V0U35_00675</name>
</gene>
<evidence type="ECO:0000256" key="1">
    <source>
        <dbReference type="SAM" id="Phobius"/>
    </source>
</evidence>
<comment type="caution">
    <text evidence="2">The sequence shown here is derived from an EMBL/GenBank/DDBJ whole genome shotgun (WGS) entry which is preliminary data.</text>
</comment>
<dbReference type="RefSeq" id="WP_330194717.1">
    <property type="nucleotide sequence ID" value="NZ_JAZDRO010000001.1"/>
</dbReference>
<feature type="transmembrane region" description="Helical" evidence="1">
    <location>
        <begin position="107"/>
        <end position="128"/>
    </location>
</feature>
<sequence>MRLKLHARPEPRKRWMARQASRLAFAAILGVVTVIALTPAPNAPPRLLGLDKAEHLAAFAVLAIFARLSWPDVRAWGIGVALLLYGGMIELAQATPGLMRSPSLADLAADGAGIVLGLASVTMAARLASRYETAPR</sequence>
<evidence type="ECO:0000313" key="2">
    <source>
        <dbReference type="EMBL" id="MEE2565178.1"/>
    </source>
</evidence>
<feature type="transmembrane region" description="Helical" evidence="1">
    <location>
        <begin position="75"/>
        <end position="95"/>
    </location>
</feature>
<reference evidence="2 3" key="1">
    <citation type="submission" date="2024-01" db="EMBL/GenBank/DDBJ databases">
        <title>Hyphobacterium bacterium isolated from marine sediment.</title>
        <authorList>
            <person name="Zhao S."/>
        </authorList>
    </citation>
    <scope>NUCLEOTIDE SEQUENCE [LARGE SCALE GENOMIC DNA]</scope>
    <source>
        <strain evidence="2 3">Y60-23</strain>
    </source>
</reference>
<name>A0ABU7LUE8_9PROT</name>
<keyword evidence="1" id="KW-1133">Transmembrane helix</keyword>
<keyword evidence="3" id="KW-1185">Reference proteome</keyword>
<accession>A0ABU7LUE8</accession>
<dbReference type="Proteomes" id="UP001310692">
    <property type="component" value="Unassembled WGS sequence"/>
</dbReference>
<keyword evidence="1" id="KW-0472">Membrane</keyword>
<feature type="transmembrane region" description="Helical" evidence="1">
    <location>
        <begin position="53"/>
        <end position="70"/>
    </location>
</feature>
<proteinExistence type="predicted"/>
<protein>
    <recommendedName>
        <fullName evidence="4">VanZ-like domain-containing protein</fullName>
    </recommendedName>
</protein>
<feature type="transmembrane region" description="Helical" evidence="1">
    <location>
        <begin position="20"/>
        <end position="41"/>
    </location>
</feature>
<dbReference type="EMBL" id="JAZDRO010000001">
    <property type="protein sequence ID" value="MEE2565178.1"/>
    <property type="molecule type" value="Genomic_DNA"/>
</dbReference>
<evidence type="ECO:0000313" key="3">
    <source>
        <dbReference type="Proteomes" id="UP001310692"/>
    </source>
</evidence>
<keyword evidence="1" id="KW-0812">Transmembrane</keyword>